<evidence type="ECO:0000313" key="2">
    <source>
        <dbReference type="Proteomes" id="UP000299102"/>
    </source>
</evidence>
<dbReference type="Proteomes" id="UP000299102">
    <property type="component" value="Unassembled WGS sequence"/>
</dbReference>
<sequence>MDAGIELVQHIFGAWEDSRDAIGVFCDLSKAFDCVYHETLSGKLSHYGVTGRALDLLKPYLNIRVQRVDVNDMKSSGSISTWVYHRDQFLVPFLF</sequence>
<dbReference type="EMBL" id="BGZK01000373">
    <property type="protein sequence ID" value="GBP39917.1"/>
    <property type="molecule type" value="Genomic_DNA"/>
</dbReference>
<proteinExistence type="predicted"/>
<dbReference type="AlphaFoldDB" id="A0A4C1VNI2"/>
<organism evidence="1 2">
    <name type="scientific">Eumeta variegata</name>
    <name type="common">Bagworm moth</name>
    <name type="synonym">Eumeta japonica</name>
    <dbReference type="NCBI Taxonomy" id="151549"/>
    <lineage>
        <taxon>Eukaryota</taxon>
        <taxon>Metazoa</taxon>
        <taxon>Ecdysozoa</taxon>
        <taxon>Arthropoda</taxon>
        <taxon>Hexapoda</taxon>
        <taxon>Insecta</taxon>
        <taxon>Pterygota</taxon>
        <taxon>Neoptera</taxon>
        <taxon>Endopterygota</taxon>
        <taxon>Lepidoptera</taxon>
        <taxon>Glossata</taxon>
        <taxon>Ditrysia</taxon>
        <taxon>Tineoidea</taxon>
        <taxon>Psychidae</taxon>
        <taxon>Oiketicinae</taxon>
        <taxon>Eumeta</taxon>
    </lineage>
</organism>
<dbReference type="OrthoDB" id="414730at2759"/>
<gene>
    <name evidence="1" type="ORF">EVAR_83054_1</name>
</gene>
<reference evidence="1 2" key="1">
    <citation type="journal article" date="2019" name="Commun. Biol.">
        <title>The bagworm genome reveals a unique fibroin gene that provides high tensile strength.</title>
        <authorList>
            <person name="Kono N."/>
            <person name="Nakamura H."/>
            <person name="Ohtoshi R."/>
            <person name="Tomita M."/>
            <person name="Numata K."/>
            <person name="Arakawa K."/>
        </authorList>
    </citation>
    <scope>NUCLEOTIDE SEQUENCE [LARGE SCALE GENOMIC DNA]</scope>
</reference>
<protein>
    <recommendedName>
        <fullName evidence="3">Reverse transcriptase domain-containing protein</fullName>
    </recommendedName>
</protein>
<comment type="caution">
    <text evidence="1">The sequence shown here is derived from an EMBL/GenBank/DDBJ whole genome shotgun (WGS) entry which is preliminary data.</text>
</comment>
<name>A0A4C1VNI2_EUMVA</name>
<accession>A0A4C1VNI2</accession>
<keyword evidence="2" id="KW-1185">Reference proteome</keyword>
<evidence type="ECO:0008006" key="3">
    <source>
        <dbReference type="Google" id="ProtNLM"/>
    </source>
</evidence>
<evidence type="ECO:0000313" key="1">
    <source>
        <dbReference type="EMBL" id="GBP39917.1"/>
    </source>
</evidence>
<dbReference type="STRING" id="151549.A0A4C1VNI2"/>